<keyword evidence="1" id="KW-0479">Metal-binding</keyword>
<evidence type="ECO:0000256" key="1">
    <source>
        <dbReference type="PROSITE-ProRule" id="PRU00042"/>
    </source>
</evidence>
<accession>A0A8R2B7L1</accession>
<evidence type="ECO:0000259" key="2">
    <source>
        <dbReference type="PROSITE" id="PS50157"/>
    </source>
</evidence>
<dbReference type="GO" id="GO:0008270">
    <property type="term" value="F:zinc ion binding"/>
    <property type="evidence" value="ECO:0007669"/>
    <property type="project" value="UniProtKB-KW"/>
</dbReference>
<reference evidence="3" key="2">
    <citation type="submission" date="2022-06" db="UniProtKB">
        <authorList>
            <consortium name="EnsemblMetazoa"/>
        </authorList>
    </citation>
    <scope>IDENTIFICATION</scope>
</reference>
<dbReference type="GeneID" id="103310015"/>
<reference evidence="4" key="1">
    <citation type="submission" date="2010-06" db="EMBL/GenBank/DDBJ databases">
        <authorList>
            <person name="Jiang H."/>
            <person name="Abraham K."/>
            <person name="Ali S."/>
            <person name="Alsbrooks S.L."/>
            <person name="Anim B.N."/>
            <person name="Anosike U.S."/>
            <person name="Attaway T."/>
            <person name="Bandaranaike D.P."/>
            <person name="Battles P.K."/>
            <person name="Bell S.N."/>
            <person name="Bell A.V."/>
            <person name="Beltran B."/>
            <person name="Bickham C."/>
            <person name="Bustamante Y."/>
            <person name="Caleb T."/>
            <person name="Canada A."/>
            <person name="Cardenas V."/>
            <person name="Carter K."/>
            <person name="Chacko J."/>
            <person name="Chandrabose M.N."/>
            <person name="Chavez D."/>
            <person name="Chavez A."/>
            <person name="Chen L."/>
            <person name="Chu H.-S."/>
            <person name="Claassen K.J."/>
            <person name="Cockrell R."/>
            <person name="Collins M."/>
            <person name="Cooper J.A."/>
            <person name="Cree A."/>
            <person name="Curry S.M."/>
            <person name="Da Y."/>
            <person name="Dao M.D."/>
            <person name="Das B."/>
            <person name="Davila M.-L."/>
            <person name="Davy-Carroll L."/>
            <person name="Denson S."/>
            <person name="Dinh H."/>
            <person name="Ebong V.E."/>
            <person name="Edwards J.R."/>
            <person name="Egan A."/>
            <person name="El-Daye J."/>
            <person name="Escobedo L."/>
            <person name="Fernandez S."/>
            <person name="Fernando P.R."/>
            <person name="Flagg N."/>
            <person name="Forbes L.D."/>
            <person name="Fowler R.G."/>
            <person name="Fu Q."/>
            <person name="Gabisi R.A."/>
            <person name="Ganer J."/>
            <person name="Garbino Pronczuk A."/>
            <person name="Garcia R.M."/>
            <person name="Garner T."/>
            <person name="Garrett T.E."/>
            <person name="Gonzalez D.A."/>
            <person name="Hamid H."/>
            <person name="Hawkins E.S."/>
            <person name="Hirani K."/>
            <person name="Hogues M.E."/>
            <person name="Hollins B."/>
            <person name="Hsiao C.-H."/>
            <person name="Jabil R."/>
            <person name="James M.L."/>
            <person name="Jhangiani S.N."/>
            <person name="Johnson B."/>
            <person name="Johnson Q."/>
            <person name="Joshi V."/>
            <person name="Kalu J.B."/>
            <person name="Kam C."/>
            <person name="Kashfia A."/>
            <person name="Keebler J."/>
            <person name="Kisamo H."/>
            <person name="Kovar C.L."/>
            <person name="Lago L.A."/>
            <person name="Lai C.-Y."/>
            <person name="Laidlaw J."/>
            <person name="Lara F."/>
            <person name="Le T.-K."/>
            <person name="Lee S.L."/>
            <person name="Legall F.H."/>
            <person name="Lemon S.J."/>
            <person name="Lewis L.R."/>
            <person name="Li B."/>
            <person name="Liu Y."/>
            <person name="Liu Y.-S."/>
            <person name="Lopez J."/>
            <person name="Lozado R.J."/>
            <person name="Lu J."/>
            <person name="Madu R.C."/>
            <person name="Maheshwari M."/>
            <person name="Maheshwari R."/>
            <person name="Malloy K."/>
            <person name="Martinez E."/>
            <person name="Mathew T."/>
            <person name="Mercado I.C."/>
            <person name="Mercado C."/>
            <person name="Meyer B."/>
            <person name="Montgomery K."/>
            <person name="Morgan M.B."/>
            <person name="Munidasa M."/>
            <person name="Nazareth L.V."/>
            <person name="Nelson J."/>
            <person name="Ng B.M."/>
            <person name="Nguyen N.B."/>
            <person name="Nguyen P.Q."/>
            <person name="Nguyen T."/>
            <person name="Obregon M."/>
            <person name="Okwuonu G.O."/>
            <person name="Onwere C.G."/>
            <person name="Orozco G."/>
            <person name="Parra A."/>
            <person name="Patel S."/>
            <person name="Patil S."/>
            <person name="Perez A."/>
            <person name="Perez Y."/>
            <person name="Pham C."/>
            <person name="Primus E.L."/>
            <person name="Pu L.-L."/>
            <person name="Puazo M."/>
            <person name="Qin X."/>
            <person name="Quiroz J.B."/>
            <person name="Reese J."/>
            <person name="Richards S."/>
            <person name="Rives C.M."/>
            <person name="Robberts R."/>
            <person name="Ruiz S.J."/>
            <person name="Ruiz M.J."/>
            <person name="Santibanez J."/>
            <person name="Schneider B.W."/>
            <person name="Sisson I."/>
            <person name="Smith M."/>
            <person name="Sodergren E."/>
            <person name="Song X.-Z."/>
            <person name="Song B.B."/>
            <person name="Summersgill H."/>
            <person name="Thelus R."/>
            <person name="Thornton R.D."/>
            <person name="Trejos Z.Y."/>
            <person name="Usmani K."/>
            <person name="Vattathil S."/>
            <person name="Villasana D."/>
            <person name="Walker D.L."/>
            <person name="Wang S."/>
            <person name="Wang K."/>
            <person name="White C.S."/>
            <person name="Williams A.C."/>
            <person name="Williamson J."/>
            <person name="Wilson K."/>
            <person name="Woghiren I.O."/>
            <person name="Woodworth J.R."/>
            <person name="Worley K.C."/>
            <person name="Wright R.A."/>
            <person name="Wu W."/>
            <person name="Young L."/>
            <person name="Zhang L."/>
            <person name="Zhang J."/>
            <person name="Zhu Y."/>
            <person name="Muzny D.M."/>
            <person name="Weinstock G."/>
            <person name="Gibbs R.A."/>
        </authorList>
    </citation>
    <scope>NUCLEOTIDE SEQUENCE [LARGE SCALE GENOMIC DNA]</scope>
    <source>
        <strain evidence="4">LSR1</strain>
    </source>
</reference>
<sequence>MSASIFEELACLVGPKIKRFPSRPDIISVGEILTATLRCNDCGQMFTLWSRFKRHVIRHHQSNNQNDLINDNVNLDEFTNSTGPLPVDSNIPITSTTLINLKVSDTSQSNEFKSSACTDTYVNDDTIETPHNKFNLDYHLKTNINKALTFTLFLHNNNNFSRKDVLEVQEQVNQYIIKPLLDTFINFAKSNFQNEQPYSLYNNFSSLVSNLRNPFKPFDSDYKLYSFLKNEGYATNFKEVTINDQLMPAHRSGELQNRQITTKGILMPLKFQFKTFFEVNKLISPTLNYITSLKQNNVRLTNFVQGELWREKMKLYPGKTLIPYILYVDDFEINNPLGSNASKHSICNLYYSFPCLPMEESRLENIFYAAITKTSDLKQFGNEKCFECLIDELKDLEINGIDINDSNNVTIKIHFILGLVVGDNLGLNCFLNFSKSFSSSYFCRLCRAPKEMTQKLSCENSELMRTEENYQLDVLDPNSKGVVNKSLLNNIPSFHVVKNYYADIMHDLFEGVCHYNTIHIINYFITSMKYFDLDTLNSRKEFFDYGPKEIENISPKIQLHHLKKKKLKMSAREMMTFIMYFPVMIGDLVPSDDVVWKFLINFVEIIDILLCFEIDECNILILENKINTHNSDYITLFNDTLKPKFHNLTHYPNIIRQSGPLRKIWCFNFEQKHKQFKVYSHCITSRKNICLTLAKKYELKFAFQLLKGTSFFNAIISNDNHLVESNFKNLINNKLPNVHDVSIQFYSRIYFKGVEYRQGCYISVFNKNILLYLIHEIVVVERKHVLFFCQHLHSVKFDDHILAYEVDPLNLGSFSMIAADEIIGPPIHLIRTAEGKKVIRLKEYYRCI</sequence>
<evidence type="ECO:0000313" key="3">
    <source>
        <dbReference type="EnsemblMetazoa" id="XP_008185213.1"/>
    </source>
</evidence>
<dbReference type="AlphaFoldDB" id="A0A8R2B7L1"/>
<keyword evidence="1" id="KW-0862">Zinc</keyword>
<proteinExistence type="predicted"/>
<dbReference type="Proteomes" id="UP000007819">
    <property type="component" value="Chromosome A1"/>
</dbReference>
<protein>
    <recommendedName>
        <fullName evidence="2">C2H2-type domain-containing protein</fullName>
    </recommendedName>
</protein>
<feature type="domain" description="C2H2-type" evidence="2">
    <location>
        <begin position="37"/>
        <end position="65"/>
    </location>
</feature>
<keyword evidence="1" id="KW-0863">Zinc-finger</keyword>
<keyword evidence="4" id="KW-1185">Reference proteome</keyword>
<dbReference type="EnsemblMetazoa" id="XM_008186991.1">
    <property type="protein sequence ID" value="XP_008185213.1"/>
    <property type="gene ID" value="LOC103310015"/>
</dbReference>
<dbReference type="PROSITE" id="PS00028">
    <property type="entry name" value="ZINC_FINGER_C2H2_1"/>
    <property type="match status" value="1"/>
</dbReference>
<dbReference type="InterPro" id="IPR013087">
    <property type="entry name" value="Znf_C2H2_type"/>
</dbReference>
<dbReference type="RefSeq" id="XP_008185213.1">
    <property type="nucleotide sequence ID" value="XM_008186991.1"/>
</dbReference>
<dbReference type="PROSITE" id="PS50157">
    <property type="entry name" value="ZINC_FINGER_C2H2_2"/>
    <property type="match status" value="1"/>
</dbReference>
<dbReference type="OrthoDB" id="6779523at2759"/>
<evidence type="ECO:0000313" key="4">
    <source>
        <dbReference type="Proteomes" id="UP000007819"/>
    </source>
</evidence>
<name>A0A8R2B7L1_ACYPI</name>
<dbReference type="KEGG" id="api:103310015"/>
<organism evidence="3 4">
    <name type="scientific">Acyrthosiphon pisum</name>
    <name type="common">Pea aphid</name>
    <dbReference type="NCBI Taxonomy" id="7029"/>
    <lineage>
        <taxon>Eukaryota</taxon>
        <taxon>Metazoa</taxon>
        <taxon>Ecdysozoa</taxon>
        <taxon>Arthropoda</taxon>
        <taxon>Hexapoda</taxon>
        <taxon>Insecta</taxon>
        <taxon>Pterygota</taxon>
        <taxon>Neoptera</taxon>
        <taxon>Paraneoptera</taxon>
        <taxon>Hemiptera</taxon>
        <taxon>Sternorrhyncha</taxon>
        <taxon>Aphidomorpha</taxon>
        <taxon>Aphidoidea</taxon>
        <taxon>Aphididae</taxon>
        <taxon>Macrosiphini</taxon>
        <taxon>Acyrthosiphon</taxon>
    </lineage>
</organism>